<dbReference type="RefSeq" id="WP_011735727.1">
    <property type="nucleotide sequence ID" value="NC_008609.1"/>
</dbReference>
<name>A1AQ31_PELPD</name>
<dbReference type="STRING" id="338966.Ppro_1839"/>
<dbReference type="InterPro" id="IPR006597">
    <property type="entry name" value="Sel1-like"/>
</dbReference>
<dbReference type="Gene3D" id="1.25.40.10">
    <property type="entry name" value="Tetratricopeptide repeat domain"/>
    <property type="match status" value="1"/>
</dbReference>
<dbReference type="AlphaFoldDB" id="A1AQ31"/>
<dbReference type="SMART" id="SM00671">
    <property type="entry name" value="SEL1"/>
    <property type="match status" value="1"/>
</dbReference>
<dbReference type="EMBL" id="CP000482">
    <property type="protein sequence ID" value="ABK99451.1"/>
    <property type="molecule type" value="Genomic_DNA"/>
</dbReference>
<feature type="region of interest" description="Disordered" evidence="1">
    <location>
        <begin position="220"/>
        <end position="245"/>
    </location>
</feature>
<gene>
    <name evidence="2" type="ordered locus">Ppro_1839</name>
</gene>
<dbReference type="SUPFAM" id="SSF81901">
    <property type="entry name" value="HCP-like"/>
    <property type="match status" value="1"/>
</dbReference>
<organism evidence="2 3">
    <name type="scientific">Pelobacter propionicus (strain DSM 2379 / NBRC 103807 / OttBd1)</name>
    <dbReference type="NCBI Taxonomy" id="338966"/>
    <lineage>
        <taxon>Bacteria</taxon>
        <taxon>Pseudomonadati</taxon>
        <taxon>Thermodesulfobacteriota</taxon>
        <taxon>Desulfuromonadia</taxon>
        <taxon>Desulfuromonadales</taxon>
        <taxon>Desulfuromonadaceae</taxon>
        <taxon>Pelobacter</taxon>
    </lineage>
</organism>
<dbReference type="eggNOG" id="COG0790">
    <property type="taxonomic scope" value="Bacteria"/>
</dbReference>
<evidence type="ECO:0000313" key="3">
    <source>
        <dbReference type="Proteomes" id="UP000006732"/>
    </source>
</evidence>
<dbReference type="Proteomes" id="UP000006732">
    <property type="component" value="Chromosome"/>
</dbReference>
<dbReference type="KEGG" id="ppd:Ppro_1839"/>
<evidence type="ECO:0000313" key="2">
    <source>
        <dbReference type="EMBL" id="ABK99451.1"/>
    </source>
</evidence>
<keyword evidence="3" id="KW-1185">Reference proteome</keyword>
<dbReference type="PROSITE" id="PS51257">
    <property type="entry name" value="PROKAR_LIPOPROTEIN"/>
    <property type="match status" value="1"/>
</dbReference>
<protein>
    <submittedName>
        <fullName evidence="2">Sel1 domain protein repeat-containing protein</fullName>
    </submittedName>
</protein>
<reference evidence="2 3" key="1">
    <citation type="submission" date="2006-10" db="EMBL/GenBank/DDBJ databases">
        <title>Complete sequence of chromosome of Pelobacter propionicus DSM 2379.</title>
        <authorList>
            <consortium name="US DOE Joint Genome Institute"/>
            <person name="Copeland A."/>
            <person name="Lucas S."/>
            <person name="Lapidus A."/>
            <person name="Barry K."/>
            <person name="Detter J.C."/>
            <person name="Glavina del Rio T."/>
            <person name="Hammon N."/>
            <person name="Israni S."/>
            <person name="Dalin E."/>
            <person name="Tice H."/>
            <person name="Pitluck S."/>
            <person name="Saunders E."/>
            <person name="Brettin T."/>
            <person name="Bruce D."/>
            <person name="Han C."/>
            <person name="Tapia R."/>
            <person name="Schmutz J."/>
            <person name="Larimer F."/>
            <person name="Land M."/>
            <person name="Hauser L."/>
            <person name="Kyrpides N."/>
            <person name="Kim E."/>
            <person name="Lovley D."/>
            <person name="Richardson P."/>
        </authorList>
    </citation>
    <scope>NUCLEOTIDE SEQUENCE [LARGE SCALE GENOMIC DNA]</scope>
    <source>
        <strain evidence="3">DSM 2379 / NBRC 103807 / OttBd1</strain>
    </source>
</reference>
<dbReference type="HOGENOM" id="CLU_766939_0_0_7"/>
<proteinExistence type="predicted"/>
<sequence length="361" mass="39271">MTKEKMPLYILLFIVLLLGGCNTYNTGTCLSDKEIKELTAKAEKGDLNAARLIESHYMFCVEDPKMARVWTEKLASLGDAEAWYHLYSDDRSSNDANTKKKAFAELVKSGEGGYGFAQMTLATKYFTGDEVNKDHAQGEVWLRRAAQAGNSDAMRSMSILLLVKERTKNSIIEAYRLSRHAQRVVDEQSVAGQSAMRQAETIRLVARKSRIPEKALEAATAKLPAQKEPKANASPERFTATSGSPRANAELADRQYAAGTKEGVVAGEGLLKSAALACDKYAMSDFATVSLLSATTGKSLAEAQSWAKLVILDAPASYMATDARMNMEFISIAAKSLGIPQATISEEADNLVAQSNCRKSK</sequence>
<accession>A1AQ31</accession>
<dbReference type="InterPro" id="IPR011990">
    <property type="entry name" value="TPR-like_helical_dom_sf"/>
</dbReference>
<evidence type="ECO:0000256" key="1">
    <source>
        <dbReference type="SAM" id="MobiDB-lite"/>
    </source>
</evidence>
<dbReference type="OrthoDB" id="5460358at2"/>